<dbReference type="OMA" id="KRQHDPN"/>
<accession>A0A2H3E757</accession>
<reference evidence="6" key="1">
    <citation type="journal article" date="2017" name="Nat. Ecol. Evol.">
        <title>Genome expansion and lineage-specific genetic innovations in the forest pathogenic fungi Armillaria.</title>
        <authorList>
            <person name="Sipos G."/>
            <person name="Prasanna A.N."/>
            <person name="Walter M.C."/>
            <person name="O'Connor E."/>
            <person name="Balint B."/>
            <person name="Krizsan K."/>
            <person name="Kiss B."/>
            <person name="Hess J."/>
            <person name="Varga T."/>
            <person name="Slot J."/>
            <person name="Riley R."/>
            <person name="Boka B."/>
            <person name="Rigling D."/>
            <person name="Barry K."/>
            <person name="Lee J."/>
            <person name="Mihaltcheva S."/>
            <person name="LaButti K."/>
            <person name="Lipzen A."/>
            <person name="Waldron R."/>
            <person name="Moloney N.M."/>
            <person name="Sperisen C."/>
            <person name="Kredics L."/>
            <person name="Vagvoelgyi C."/>
            <person name="Patrignani A."/>
            <person name="Fitzpatrick D."/>
            <person name="Nagy I."/>
            <person name="Doyle S."/>
            <person name="Anderson J.B."/>
            <person name="Grigoriev I.V."/>
            <person name="Gueldener U."/>
            <person name="Muensterkoetter M."/>
            <person name="Nagy L.G."/>
        </authorList>
    </citation>
    <scope>NUCLEOTIDE SEQUENCE [LARGE SCALE GENOMIC DNA]</scope>
    <source>
        <strain evidence="6">Ar21-2</strain>
    </source>
</reference>
<dbReference type="GO" id="GO:0003677">
    <property type="term" value="F:DNA binding"/>
    <property type="evidence" value="ECO:0007669"/>
    <property type="project" value="UniProtKB-UniRule"/>
</dbReference>
<dbReference type="Gene3D" id="1.10.30.10">
    <property type="entry name" value="High mobility group box domain"/>
    <property type="match status" value="1"/>
</dbReference>
<feature type="domain" description="HMG box" evidence="4">
    <location>
        <begin position="84"/>
        <end position="152"/>
    </location>
</feature>
<feature type="DNA-binding region" description="HMG box" evidence="2">
    <location>
        <begin position="84"/>
        <end position="152"/>
    </location>
</feature>
<proteinExistence type="predicted"/>
<keyword evidence="1 2" id="KW-0238">DNA-binding</keyword>
<dbReference type="InterPro" id="IPR009071">
    <property type="entry name" value="HMG_box_dom"/>
</dbReference>
<feature type="compositionally biased region" description="Acidic residues" evidence="3">
    <location>
        <begin position="251"/>
        <end position="261"/>
    </location>
</feature>
<dbReference type="SMART" id="SM00398">
    <property type="entry name" value="HMG"/>
    <property type="match status" value="1"/>
</dbReference>
<dbReference type="InterPro" id="IPR050342">
    <property type="entry name" value="HMGB"/>
</dbReference>
<sequence length="299" mass="33739">MAPSKLEHDRLQMIRGLEDLVKSMKHCVETSEAYLTSYKATFSSNGQEEDVKPGKGKRKHSDTEEPAVDGKRKRIVKAKDPNAPRRPASTYLLFQNEMRKATKQDHPNITFQELTSLMSKMWSEMSAAEKQTYVDQHDALNKKYEEEMTAYKALTKGDDEDEEGSAPAAKSKTVRAPKEKASDKVKEKAKKDEKAEKAKDKQKEKERETEKEKDTEKEKEKEKEREREQEKAKAKPRKSTAPVPVPPVESDTSEEEEEEEATSSSSSDSSEDESSPEPVPKKAKTSAPASTATTKKRKA</sequence>
<gene>
    <name evidence="5" type="ORF">ARMGADRAFT_1005437</name>
</gene>
<dbReference type="SUPFAM" id="SSF47095">
    <property type="entry name" value="HMG-box"/>
    <property type="match status" value="1"/>
</dbReference>
<dbReference type="STRING" id="47427.A0A2H3E757"/>
<feature type="compositionally biased region" description="Basic and acidic residues" evidence="3">
    <location>
        <begin position="176"/>
        <end position="233"/>
    </location>
</feature>
<protein>
    <submittedName>
        <fullName evidence="5">HMG-box</fullName>
    </submittedName>
</protein>
<evidence type="ECO:0000313" key="6">
    <source>
        <dbReference type="Proteomes" id="UP000217790"/>
    </source>
</evidence>
<name>A0A2H3E757_ARMGA</name>
<dbReference type="InParanoid" id="A0A2H3E757"/>
<keyword evidence="6" id="KW-1185">Reference proteome</keyword>
<organism evidence="5 6">
    <name type="scientific">Armillaria gallica</name>
    <name type="common">Bulbous honey fungus</name>
    <name type="synonym">Armillaria bulbosa</name>
    <dbReference type="NCBI Taxonomy" id="47427"/>
    <lineage>
        <taxon>Eukaryota</taxon>
        <taxon>Fungi</taxon>
        <taxon>Dikarya</taxon>
        <taxon>Basidiomycota</taxon>
        <taxon>Agaricomycotina</taxon>
        <taxon>Agaricomycetes</taxon>
        <taxon>Agaricomycetidae</taxon>
        <taxon>Agaricales</taxon>
        <taxon>Marasmiineae</taxon>
        <taxon>Physalacriaceae</taxon>
        <taxon>Armillaria</taxon>
    </lineage>
</organism>
<dbReference type="Pfam" id="PF00505">
    <property type="entry name" value="HMG_box"/>
    <property type="match status" value="1"/>
</dbReference>
<evidence type="ECO:0000256" key="3">
    <source>
        <dbReference type="SAM" id="MobiDB-lite"/>
    </source>
</evidence>
<evidence type="ECO:0000256" key="2">
    <source>
        <dbReference type="PROSITE-ProRule" id="PRU00267"/>
    </source>
</evidence>
<dbReference type="GO" id="GO:0006357">
    <property type="term" value="P:regulation of transcription by RNA polymerase II"/>
    <property type="evidence" value="ECO:0007669"/>
    <property type="project" value="TreeGrafter"/>
</dbReference>
<evidence type="ECO:0000313" key="5">
    <source>
        <dbReference type="EMBL" id="PBL01985.1"/>
    </source>
</evidence>
<dbReference type="OrthoDB" id="1919336at2759"/>
<dbReference type="GO" id="GO:0005634">
    <property type="term" value="C:nucleus"/>
    <property type="evidence" value="ECO:0007669"/>
    <property type="project" value="UniProtKB-UniRule"/>
</dbReference>
<evidence type="ECO:0000256" key="1">
    <source>
        <dbReference type="ARBA" id="ARBA00023125"/>
    </source>
</evidence>
<dbReference type="EMBL" id="KZ293645">
    <property type="protein sequence ID" value="PBL01985.1"/>
    <property type="molecule type" value="Genomic_DNA"/>
</dbReference>
<feature type="region of interest" description="Disordered" evidence="3">
    <location>
        <begin position="42"/>
        <end position="89"/>
    </location>
</feature>
<dbReference type="AlphaFoldDB" id="A0A2H3E757"/>
<evidence type="ECO:0000259" key="4">
    <source>
        <dbReference type="PROSITE" id="PS50118"/>
    </source>
</evidence>
<feature type="region of interest" description="Disordered" evidence="3">
    <location>
        <begin position="153"/>
        <end position="299"/>
    </location>
</feature>
<dbReference type="PANTHER" id="PTHR48112:SF22">
    <property type="entry name" value="MITOCHONDRIAL TRANSCRIPTION FACTOR A, ISOFORM B"/>
    <property type="match status" value="1"/>
</dbReference>
<dbReference type="PROSITE" id="PS50118">
    <property type="entry name" value="HMG_BOX_2"/>
    <property type="match status" value="1"/>
</dbReference>
<dbReference type="InterPro" id="IPR036910">
    <property type="entry name" value="HMG_box_dom_sf"/>
</dbReference>
<dbReference type="PANTHER" id="PTHR48112">
    <property type="entry name" value="HIGH MOBILITY GROUP PROTEIN DSP1"/>
    <property type="match status" value="1"/>
</dbReference>
<dbReference type="Proteomes" id="UP000217790">
    <property type="component" value="Unassembled WGS sequence"/>
</dbReference>
<keyword evidence="2" id="KW-0539">Nucleus</keyword>
<dbReference type="PRINTS" id="PR00886">
    <property type="entry name" value="HIGHMOBLTY12"/>
</dbReference>